<evidence type="ECO:0000256" key="3">
    <source>
        <dbReference type="ARBA" id="ARBA00023211"/>
    </source>
</evidence>
<dbReference type="RefSeq" id="WP_203740163.1">
    <property type="nucleotide sequence ID" value="NZ_BAAAUC010000048.1"/>
</dbReference>
<dbReference type="CDD" id="cd09999">
    <property type="entry name" value="Arginase-like_1"/>
    <property type="match status" value="1"/>
</dbReference>
<dbReference type="Proteomes" id="UP000619479">
    <property type="component" value="Unassembled WGS sequence"/>
</dbReference>
<organism evidence="5 6">
    <name type="scientific">Actinoplanes cyaneus</name>
    <dbReference type="NCBI Taxonomy" id="52696"/>
    <lineage>
        <taxon>Bacteria</taxon>
        <taxon>Bacillati</taxon>
        <taxon>Actinomycetota</taxon>
        <taxon>Actinomycetes</taxon>
        <taxon>Micromonosporales</taxon>
        <taxon>Micromonosporaceae</taxon>
        <taxon>Actinoplanes</taxon>
    </lineage>
</organism>
<evidence type="ECO:0000313" key="5">
    <source>
        <dbReference type="EMBL" id="GID64659.1"/>
    </source>
</evidence>
<evidence type="ECO:0000256" key="2">
    <source>
        <dbReference type="ARBA" id="ARBA00022801"/>
    </source>
</evidence>
<dbReference type="PANTHER" id="PTHR43782:SF3">
    <property type="entry name" value="ARGINASE"/>
    <property type="match status" value="1"/>
</dbReference>
<evidence type="ECO:0000256" key="4">
    <source>
        <dbReference type="PROSITE-ProRule" id="PRU00742"/>
    </source>
</evidence>
<proteinExistence type="inferred from homology"/>
<gene>
    <name evidence="5" type="primary">argI2</name>
    <name evidence="5" type="ORF">Acy02nite_25400</name>
</gene>
<name>A0A919IF48_9ACTN</name>
<dbReference type="AlphaFoldDB" id="A0A919IF48"/>
<keyword evidence="1" id="KW-0479">Metal-binding</keyword>
<dbReference type="PANTHER" id="PTHR43782">
    <property type="entry name" value="ARGINASE"/>
    <property type="match status" value="1"/>
</dbReference>
<keyword evidence="2" id="KW-0378">Hydrolase</keyword>
<dbReference type="EMBL" id="BOMH01000018">
    <property type="protein sequence ID" value="GID64659.1"/>
    <property type="molecule type" value="Genomic_DNA"/>
</dbReference>
<keyword evidence="3" id="KW-0464">Manganese</keyword>
<evidence type="ECO:0000313" key="6">
    <source>
        <dbReference type="Proteomes" id="UP000619479"/>
    </source>
</evidence>
<accession>A0A919IF48</accession>
<keyword evidence="6" id="KW-1185">Reference proteome</keyword>
<dbReference type="Pfam" id="PF00491">
    <property type="entry name" value="Arginase"/>
    <property type="match status" value="1"/>
</dbReference>
<dbReference type="PROSITE" id="PS51409">
    <property type="entry name" value="ARGINASE_2"/>
    <property type="match status" value="1"/>
</dbReference>
<dbReference type="InterPro" id="IPR023696">
    <property type="entry name" value="Ureohydrolase_dom_sf"/>
</dbReference>
<comment type="similarity">
    <text evidence="4">Belongs to the arginase family.</text>
</comment>
<dbReference type="GO" id="GO:0005737">
    <property type="term" value="C:cytoplasm"/>
    <property type="evidence" value="ECO:0007669"/>
    <property type="project" value="TreeGrafter"/>
</dbReference>
<dbReference type="GO" id="GO:0004053">
    <property type="term" value="F:arginase activity"/>
    <property type="evidence" value="ECO:0007669"/>
    <property type="project" value="TreeGrafter"/>
</dbReference>
<dbReference type="GO" id="GO:0030145">
    <property type="term" value="F:manganese ion binding"/>
    <property type="evidence" value="ECO:0007669"/>
    <property type="project" value="TreeGrafter"/>
</dbReference>
<protein>
    <submittedName>
        <fullName evidence="5">Arginase</fullName>
    </submittedName>
</protein>
<dbReference type="SUPFAM" id="SSF52768">
    <property type="entry name" value="Arginase/deacetylase"/>
    <property type="match status" value="1"/>
</dbReference>
<dbReference type="InterPro" id="IPR006035">
    <property type="entry name" value="Ureohydrolase"/>
</dbReference>
<comment type="caution">
    <text evidence="5">The sequence shown here is derived from an EMBL/GenBank/DDBJ whole genome shotgun (WGS) entry which is preliminary data.</text>
</comment>
<evidence type="ECO:0000256" key="1">
    <source>
        <dbReference type="ARBA" id="ARBA00022723"/>
    </source>
</evidence>
<sequence length="295" mass="30911">MRKTTVLDAPSNLGLRPPAPGLVPGCYKLAGALRDQGLLGRLGARDGGVVVPPRYDVRDWKPGDGVLNADALAAYTRTLADRVDRVVGSGDFLLLLGGDCSILFGAALALRRRGRYGLAYLDGSIDFRHTGNSDNVGASAGETTAIVTGRGQPEIADVDGLAPYFREPDLVVLGVRDYDDELAEVRALGMPVWTTPDIVAEGPAVVGRRVVERLAGCDGFLVHLDADVLDPAVMPAADAPDPGGLDYPQLVALLRPLLADPACAGMLVTIYDPDLDPDGRHAAALTEAIVAAMGR</sequence>
<reference evidence="5" key="1">
    <citation type="submission" date="2021-01" db="EMBL/GenBank/DDBJ databases">
        <title>Whole genome shotgun sequence of Actinoplanes cyaneus NBRC 14990.</title>
        <authorList>
            <person name="Komaki H."/>
            <person name="Tamura T."/>
        </authorList>
    </citation>
    <scope>NUCLEOTIDE SEQUENCE</scope>
    <source>
        <strain evidence="5">NBRC 14990</strain>
    </source>
</reference>
<dbReference type="Gene3D" id="3.40.800.10">
    <property type="entry name" value="Ureohydrolase domain"/>
    <property type="match status" value="1"/>
</dbReference>